<evidence type="ECO:0000259" key="3">
    <source>
        <dbReference type="SMART" id="SM00507"/>
    </source>
</evidence>
<dbReference type="Proteomes" id="UP001595955">
    <property type="component" value="Unassembled WGS sequence"/>
</dbReference>
<feature type="domain" description="HNH nuclease" evidence="3">
    <location>
        <begin position="538"/>
        <end position="590"/>
    </location>
</feature>
<dbReference type="Gene3D" id="1.10.30.50">
    <property type="match status" value="1"/>
</dbReference>
<comment type="caution">
    <text evidence="4">The sequence shown here is derived from an EMBL/GenBank/DDBJ whole genome shotgun (WGS) entry which is preliminary data.</text>
</comment>
<feature type="region of interest" description="Disordered" evidence="2">
    <location>
        <begin position="55"/>
        <end position="76"/>
    </location>
</feature>
<evidence type="ECO:0000256" key="1">
    <source>
        <dbReference type="ARBA" id="ARBA00023450"/>
    </source>
</evidence>
<feature type="compositionally biased region" description="Low complexity" evidence="2">
    <location>
        <begin position="392"/>
        <end position="406"/>
    </location>
</feature>
<accession>A0ABV9DBN8</accession>
<dbReference type="Pfam" id="PF01844">
    <property type="entry name" value="HNH"/>
    <property type="match status" value="1"/>
</dbReference>
<dbReference type="CDD" id="cd00085">
    <property type="entry name" value="HNHc"/>
    <property type="match status" value="1"/>
</dbReference>
<dbReference type="RefSeq" id="WP_122823654.1">
    <property type="nucleotide sequence ID" value="NZ_CP033325.1"/>
</dbReference>
<gene>
    <name evidence="4" type="ORF">ACFO3F_09425</name>
</gene>
<keyword evidence="5" id="KW-1185">Reference proteome</keyword>
<evidence type="ECO:0000256" key="2">
    <source>
        <dbReference type="SAM" id="MobiDB-lite"/>
    </source>
</evidence>
<feature type="region of interest" description="Disordered" evidence="2">
    <location>
        <begin position="641"/>
        <end position="698"/>
    </location>
</feature>
<feature type="compositionally biased region" description="Basic and acidic residues" evidence="2">
    <location>
        <begin position="356"/>
        <end position="369"/>
    </location>
</feature>
<evidence type="ECO:0000313" key="5">
    <source>
        <dbReference type="Proteomes" id="UP001595955"/>
    </source>
</evidence>
<reference evidence="5" key="1">
    <citation type="journal article" date="2019" name="Int. J. Syst. Evol. Microbiol.">
        <title>The Global Catalogue of Microorganisms (GCM) 10K type strain sequencing project: providing services to taxonomists for standard genome sequencing and annotation.</title>
        <authorList>
            <consortium name="The Broad Institute Genomics Platform"/>
            <consortium name="The Broad Institute Genome Sequencing Center for Infectious Disease"/>
            <person name="Wu L."/>
            <person name="Ma J."/>
        </authorList>
    </citation>
    <scope>NUCLEOTIDE SEQUENCE [LARGE SCALE GENOMIC DNA]</scope>
    <source>
        <strain evidence="5">JCM 3369</strain>
    </source>
</reference>
<organism evidence="4 5">
    <name type="scientific">Georgenia faecalis</name>
    <dbReference type="NCBI Taxonomy" id="2483799"/>
    <lineage>
        <taxon>Bacteria</taxon>
        <taxon>Bacillati</taxon>
        <taxon>Actinomycetota</taxon>
        <taxon>Actinomycetes</taxon>
        <taxon>Micrococcales</taxon>
        <taxon>Bogoriellaceae</taxon>
        <taxon>Georgenia</taxon>
    </lineage>
</organism>
<evidence type="ECO:0000313" key="4">
    <source>
        <dbReference type="EMBL" id="MFC4555465.1"/>
    </source>
</evidence>
<dbReference type="InterPro" id="IPR003615">
    <property type="entry name" value="HNH_nuc"/>
</dbReference>
<feature type="region of interest" description="Disordered" evidence="2">
    <location>
        <begin position="345"/>
        <end position="424"/>
    </location>
</feature>
<dbReference type="EMBL" id="JBHSGF010000006">
    <property type="protein sequence ID" value="MFC4555465.1"/>
    <property type="molecule type" value="Genomic_DNA"/>
</dbReference>
<dbReference type="Pfam" id="PF02720">
    <property type="entry name" value="DUF222"/>
    <property type="match status" value="1"/>
</dbReference>
<dbReference type="InterPro" id="IPR002711">
    <property type="entry name" value="HNH"/>
</dbReference>
<protein>
    <submittedName>
        <fullName evidence="4">DUF222 domain-containing protein</fullName>
    </submittedName>
</protein>
<dbReference type="InterPro" id="IPR003870">
    <property type="entry name" value="DUF222"/>
</dbReference>
<dbReference type="SMART" id="SM00507">
    <property type="entry name" value="HNHc"/>
    <property type="match status" value="1"/>
</dbReference>
<proteinExistence type="inferred from homology"/>
<name>A0ABV9DBN8_9MICO</name>
<sequence length="698" mass="73408">MAETLAVTGTGIQPCRCAWWEGPCAEEIAVVAGLDAAELARLNALVLAELDPECPERRQSGPVVPEEDDDGAPLRPLSPELRAVVRENQDRADLVETLSAMAPGPALARFLDQLDRAALNEYELVEVVAAYRRLEAWSAAEVAATAAELAERPALNPHWPVDSHGRLVKECVAGDELAPRLGMSRSAARQIVTSGRAFRRALTQTGEALRTGAIDSRKADIIVTTLIRHPGPVAWAVEQEVLPGAGLRTHAQLVRDLAKALLTVDPDEADARHIAARRERRVNHPRPLPDGMASIYAVLPAGDAVGLDLALEAAARAAKNAGDTRTLDQLRADTLSLMGAAALELGYVGPPPPDAAPRRPVRERDDARRPPAAPDGGAACPGLAEPDEAQAGLPSRTGPPGSGSPEPGDDTGTGASESLPPHRGAALPRMRLGMIGGGRTQVRVTVPLAVALPPPPGPSPADAGWGADDSGGARVAGEVDVDAAGQVAEVAELEGYGPVCPEVARALMLGGTWQRLVTDPSSGAVLDVGRTRYQPPSDLATYVRERDRTCVRPGCSTDARACDLDHTTPWSQDGRTAADNLAALCPRDHTIKTLGAFSVRHLPGGAYEWTTPTGHAYRRSADGTVTLLPPRAATALRERAALPPDPWPTRAWAPGATPTRGATPAAPRVPARPDVVSEADDGAPWDHGVPWDDDEPPF</sequence>
<feature type="compositionally biased region" description="Low complexity" evidence="2">
    <location>
        <begin position="653"/>
        <end position="673"/>
    </location>
</feature>
<comment type="similarity">
    <text evidence="1">Belongs to the Rv1128c/1148c/1588c/1702c/1945/3466 family.</text>
</comment>